<accession>A0A2S6BQ95</accession>
<keyword evidence="10" id="KW-1185">Reference proteome</keyword>
<feature type="domain" description="Rhodopsin" evidence="8">
    <location>
        <begin position="4"/>
        <end position="248"/>
    </location>
</feature>
<keyword evidence="2 7" id="KW-0812">Transmembrane</keyword>
<evidence type="ECO:0000256" key="4">
    <source>
        <dbReference type="ARBA" id="ARBA00023136"/>
    </source>
</evidence>
<dbReference type="EMBL" id="PNEN01001800">
    <property type="protein sequence ID" value="PPJ49648.1"/>
    <property type="molecule type" value="Genomic_DNA"/>
</dbReference>
<evidence type="ECO:0000313" key="9">
    <source>
        <dbReference type="EMBL" id="PPJ49648.1"/>
    </source>
</evidence>
<comment type="similarity">
    <text evidence="5">Belongs to the SAT4 family.</text>
</comment>
<comment type="subcellular location">
    <subcellularLocation>
        <location evidence="1">Membrane</location>
        <topology evidence="1">Multi-pass membrane protein</topology>
    </subcellularLocation>
</comment>
<protein>
    <recommendedName>
        <fullName evidence="8">Rhodopsin domain-containing protein</fullName>
    </recommendedName>
</protein>
<comment type="caution">
    <text evidence="9">The sequence shown here is derived from an EMBL/GenBank/DDBJ whole genome shotgun (WGS) entry which is preliminary data.</text>
</comment>
<reference evidence="10" key="1">
    <citation type="journal article" date="2017" name="bioRxiv">
        <title>Conservation of a gene cluster reveals novel cercosporin biosynthetic mechanisms and extends production to the genus Colletotrichum.</title>
        <authorList>
            <person name="de Jonge R."/>
            <person name="Ebert M.K."/>
            <person name="Huitt-Roehl C.R."/>
            <person name="Pal P."/>
            <person name="Suttle J.C."/>
            <person name="Spanner R.E."/>
            <person name="Neubauer J.D."/>
            <person name="Jurick W.M.II."/>
            <person name="Stott K.A."/>
            <person name="Secor G.A."/>
            <person name="Thomma B.P.H.J."/>
            <person name="Van de Peer Y."/>
            <person name="Townsend C.A."/>
            <person name="Bolton M.D."/>
        </authorList>
    </citation>
    <scope>NUCLEOTIDE SEQUENCE [LARGE SCALE GENOMIC DNA]</scope>
    <source>
        <strain evidence="10">CBS538.71</strain>
    </source>
</reference>
<evidence type="ECO:0000259" key="8">
    <source>
        <dbReference type="Pfam" id="PF20684"/>
    </source>
</evidence>
<keyword evidence="4 7" id="KW-0472">Membrane</keyword>
<evidence type="ECO:0000256" key="3">
    <source>
        <dbReference type="ARBA" id="ARBA00022989"/>
    </source>
</evidence>
<evidence type="ECO:0000256" key="7">
    <source>
        <dbReference type="SAM" id="Phobius"/>
    </source>
</evidence>
<organism evidence="9 10">
    <name type="scientific">Cercospora berteroae</name>
    <dbReference type="NCBI Taxonomy" id="357750"/>
    <lineage>
        <taxon>Eukaryota</taxon>
        <taxon>Fungi</taxon>
        <taxon>Dikarya</taxon>
        <taxon>Ascomycota</taxon>
        <taxon>Pezizomycotina</taxon>
        <taxon>Dothideomycetes</taxon>
        <taxon>Dothideomycetidae</taxon>
        <taxon>Mycosphaerellales</taxon>
        <taxon>Mycosphaerellaceae</taxon>
        <taxon>Cercospora</taxon>
    </lineage>
</organism>
<evidence type="ECO:0000256" key="1">
    <source>
        <dbReference type="ARBA" id="ARBA00004141"/>
    </source>
</evidence>
<feature type="transmembrane region" description="Helical" evidence="7">
    <location>
        <begin position="147"/>
        <end position="171"/>
    </location>
</feature>
<dbReference type="AlphaFoldDB" id="A0A2S6BQ95"/>
<dbReference type="PANTHER" id="PTHR33048">
    <property type="entry name" value="PTH11-LIKE INTEGRAL MEMBRANE PROTEIN (AFU_ORTHOLOGUE AFUA_5G11245)"/>
    <property type="match status" value="1"/>
</dbReference>
<feature type="transmembrane region" description="Helical" evidence="7">
    <location>
        <begin position="100"/>
        <end position="127"/>
    </location>
</feature>
<dbReference type="InterPro" id="IPR049326">
    <property type="entry name" value="Rhodopsin_dom_fungi"/>
</dbReference>
<evidence type="ECO:0000313" key="10">
    <source>
        <dbReference type="Proteomes" id="UP000237631"/>
    </source>
</evidence>
<proteinExistence type="inferred from homology"/>
<keyword evidence="3 7" id="KW-1133">Transmembrane helix</keyword>
<name>A0A2S6BQ95_9PEZI</name>
<feature type="region of interest" description="Disordered" evidence="6">
    <location>
        <begin position="309"/>
        <end position="348"/>
    </location>
</feature>
<sequence>MIGRLLSRWQRMGGPGFWWDDWIILFVWASSISMIVVLVLKSHDDAAWDSWAVTPRLRELALVWVYSSIPSYFIGTFGAKVSLVLLYLRVVADNKTFRHICWWTIFLIMAGLLGFMIGGLVTVWPLYYYEGDTAIPRQKLLGINFQISVFAIAACNIWFDFVVLLLPVGLLSRIRGISHRWKIWISAIFLTGFAATAISIVRLVYIFPLRNSPNVSWDFGWFGLWCEIEVHVSTICANMPPMAGLLRRRWVKSHQRTASEDASALNSNMICVGASATTDSGSTQPAADDIEVSRAEAMRSLEAGGLVQGGNDVFTDRSGEISGTDAEKGRDLNNPHAVHGAHDTFKYR</sequence>
<dbReference type="InterPro" id="IPR052337">
    <property type="entry name" value="SAT4-like"/>
</dbReference>
<feature type="transmembrane region" description="Helical" evidence="7">
    <location>
        <begin position="183"/>
        <end position="207"/>
    </location>
</feature>
<dbReference type="Proteomes" id="UP000237631">
    <property type="component" value="Unassembled WGS sequence"/>
</dbReference>
<dbReference type="Pfam" id="PF20684">
    <property type="entry name" value="Fung_rhodopsin"/>
    <property type="match status" value="1"/>
</dbReference>
<feature type="transmembrane region" description="Helical" evidence="7">
    <location>
        <begin position="21"/>
        <end position="40"/>
    </location>
</feature>
<feature type="compositionally biased region" description="Basic and acidic residues" evidence="6">
    <location>
        <begin position="314"/>
        <end position="333"/>
    </location>
</feature>
<dbReference type="PANTHER" id="PTHR33048:SF47">
    <property type="entry name" value="INTEGRAL MEMBRANE PROTEIN-RELATED"/>
    <property type="match status" value="1"/>
</dbReference>
<dbReference type="OrthoDB" id="5342292at2759"/>
<dbReference type="GO" id="GO:0016020">
    <property type="term" value="C:membrane"/>
    <property type="evidence" value="ECO:0007669"/>
    <property type="project" value="UniProtKB-SubCell"/>
</dbReference>
<evidence type="ECO:0000256" key="5">
    <source>
        <dbReference type="ARBA" id="ARBA00038359"/>
    </source>
</evidence>
<gene>
    <name evidence="9" type="ORF">CBER1_02152</name>
</gene>
<evidence type="ECO:0000256" key="6">
    <source>
        <dbReference type="SAM" id="MobiDB-lite"/>
    </source>
</evidence>
<evidence type="ECO:0000256" key="2">
    <source>
        <dbReference type="ARBA" id="ARBA00022692"/>
    </source>
</evidence>
<feature type="transmembrane region" description="Helical" evidence="7">
    <location>
        <begin position="60"/>
        <end position="88"/>
    </location>
</feature>